<dbReference type="SUPFAM" id="SSF56487">
    <property type="entry name" value="SRCR-like"/>
    <property type="match status" value="5"/>
</dbReference>
<dbReference type="PROSITE" id="PS00420">
    <property type="entry name" value="SRCR_1"/>
    <property type="match status" value="2"/>
</dbReference>
<dbReference type="EMBL" id="CALNXK010000017">
    <property type="protein sequence ID" value="CAH3104915.1"/>
    <property type="molecule type" value="Genomic_DNA"/>
</dbReference>
<feature type="transmembrane region" description="Helical" evidence="3">
    <location>
        <begin position="596"/>
        <end position="617"/>
    </location>
</feature>
<evidence type="ECO:0000256" key="3">
    <source>
        <dbReference type="SAM" id="Phobius"/>
    </source>
</evidence>
<feature type="domain" description="SRCR" evidence="4">
    <location>
        <begin position="46"/>
        <end position="146"/>
    </location>
</feature>
<dbReference type="PRINTS" id="PR00258">
    <property type="entry name" value="SPERACTRCPTR"/>
</dbReference>
<keyword evidence="3" id="KW-0812">Transmembrane</keyword>
<accession>A0ABN8ND43</accession>
<organism evidence="5 6">
    <name type="scientific">Porites lobata</name>
    <dbReference type="NCBI Taxonomy" id="104759"/>
    <lineage>
        <taxon>Eukaryota</taxon>
        <taxon>Metazoa</taxon>
        <taxon>Cnidaria</taxon>
        <taxon>Anthozoa</taxon>
        <taxon>Hexacorallia</taxon>
        <taxon>Scleractinia</taxon>
        <taxon>Fungiina</taxon>
        <taxon>Poritidae</taxon>
        <taxon>Porites</taxon>
    </lineage>
</organism>
<dbReference type="Pfam" id="PF00530">
    <property type="entry name" value="SRCR"/>
    <property type="match status" value="5"/>
</dbReference>
<feature type="transmembrane region" description="Helical" evidence="3">
    <location>
        <begin position="21"/>
        <end position="39"/>
    </location>
</feature>
<feature type="disulfide bond" evidence="2">
    <location>
        <begin position="528"/>
        <end position="538"/>
    </location>
</feature>
<dbReference type="PANTHER" id="PTHR48071:SF18">
    <property type="entry name" value="DELETED IN MALIGNANT BRAIN TUMORS 1 PROTEIN-RELATED"/>
    <property type="match status" value="1"/>
</dbReference>
<feature type="disulfide bond" evidence="2">
    <location>
        <begin position="428"/>
        <end position="438"/>
    </location>
</feature>
<feature type="disulfide bond" evidence="2">
    <location>
        <begin position="84"/>
        <end position="145"/>
    </location>
</feature>
<evidence type="ECO:0000256" key="1">
    <source>
        <dbReference type="ARBA" id="ARBA00023157"/>
    </source>
</evidence>
<feature type="disulfide bond" evidence="2">
    <location>
        <begin position="397"/>
        <end position="458"/>
    </location>
</feature>
<feature type="disulfide bond" evidence="2">
    <location>
        <begin position="294"/>
        <end position="355"/>
    </location>
</feature>
<feature type="disulfide bond" evidence="2">
    <location>
        <begin position="187"/>
        <end position="248"/>
    </location>
</feature>
<gene>
    <name evidence="5" type="ORF">PLOB_00012587</name>
</gene>
<evidence type="ECO:0000259" key="4">
    <source>
        <dbReference type="PROSITE" id="PS50287"/>
    </source>
</evidence>
<proteinExistence type="predicted"/>
<feature type="disulfide bond" evidence="2">
    <location>
        <begin position="71"/>
        <end position="135"/>
    </location>
</feature>
<dbReference type="SMART" id="SM00202">
    <property type="entry name" value="SR"/>
    <property type="match status" value="5"/>
</dbReference>
<dbReference type="Gene3D" id="3.10.250.10">
    <property type="entry name" value="SRCR-like domain"/>
    <property type="match status" value="5"/>
</dbReference>
<feature type="domain" description="SRCR" evidence="4">
    <location>
        <begin position="253"/>
        <end position="356"/>
    </location>
</feature>
<feature type="disulfide bond" evidence="2">
    <location>
        <begin position="218"/>
        <end position="228"/>
    </location>
</feature>
<feature type="disulfide bond" evidence="2">
    <location>
        <begin position="384"/>
        <end position="448"/>
    </location>
</feature>
<comment type="caution">
    <text evidence="2">Lacks conserved residue(s) required for the propagation of feature annotation.</text>
</comment>
<dbReference type="PANTHER" id="PTHR48071">
    <property type="entry name" value="SRCR DOMAIN-CONTAINING PROTEIN"/>
    <property type="match status" value="1"/>
</dbReference>
<feature type="domain" description="SRCR" evidence="4">
    <location>
        <begin position="358"/>
        <end position="459"/>
    </location>
</feature>
<evidence type="ECO:0000313" key="5">
    <source>
        <dbReference type="EMBL" id="CAH3104915.1"/>
    </source>
</evidence>
<keyword evidence="3" id="KW-1133">Transmembrane helix</keyword>
<feature type="disulfide bond" evidence="2">
    <location>
        <begin position="281"/>
        <end position="345"/>
    </location>
</feature>
<feature type="disulfide bond" evidence="2">
    <location>
        <begin position="174"/>
        <end position="238"/>
    </location>
</feature>
<dbReference type="InterPro" id="IPR036772">
    <property type="entry name" value="SRCR-like_dom_sf"/>
</dbReference>
<keyword evidence="3" id="KW-0472">Membrane</keyword>
<protein>
    <recommendedName>
        <fullName evidence="4">SRCR domain-containing protein</fullName>
    </recommendedName>
</protein>
<comment type="caution">
    <text evidence="5">The sequence shown here is derived from an EMBL/GenBank/DDBJ whole genome shotgun (WGS) entry which is preliminary data.</text>
</comment>
<keyword evidence="6" id="KW-1185">Reference proteome</keyword>
<feature type="domain" description="SRCR" evidence="4">
    <location>
        <begin position="461"/>
        <end position="559"/>
    </location>
</feature>
<dbReference type="PROSITE" id="PS50287">
    <property type="entry name" value="SRCR_2"/>
    <property type="match status" value="5"/>
</dbReference>
<evidence type="ECO:0000313" key="6">
    <source>
        <dbReference type="Proteomes" id="UP001159405"/>
    </source>
</evidence>
<evidence type="ECO:0000256" key="2">
    <source>
        <dbReference type="PROSITE-ProRule" id="PRU00196"/>
    </source>
</evidence>
<reference evidence="5 6" key="1">
    <citation type="submission" date="2022-05" db="EMBL/GenBank/DDBJ databases">
        <authorList>
            <consortium name="Genoscope - CEA"/>
            <person name="William W."/>
        </authorList>
    </citation>
    <scope>NUCLEOTIDE SEQUENCE [LARGE SCALE GENOMIC DNA]</scope>
</reference>
<feature type="disulfide bond" evidence="2">
    <location>
        <begin position="115"/>
        <end position="125"/>
    </location>
</feature>
<dbReference type="InterPro" id="IPR001190">
    <property type="entry name" value="SRCR"/>
</dbReference>
<feature type="domain" description="SRCR" evidence="4">
    <location>
        <begin position="148"/>
        <end position="249"/>
    </location>
</feature>
<sequence>MGDRLRTSSRTMLRSNKTRDNIIFSIILLLFSGFLFRHVEGGNDVVRLVNGGSISGGRVEVFHNGTWGTVCDDYWDLNDAKVVCRQRGYGRAIKAYISAAFGPGDGTIWMDDINCTGSERSLTECSHNGWGIENCDHNEDAGVLCSNVRLVDGKDSILQGRVEVFYNGTWGTVCDDSWDLTDASVVCRELGYGRAVKASVSAIFGQGNGTIWMGDVRCTGNERSLTECHQSGWGKQNCEHSKDAGVVCAPLDIRLVNGGYSMSHAQGRVEVFYNGIWGTVCDDSWDLNDAKVVCRQLGFGRAIKAYISAAFGPGDGKIWMDDVRCTGRERSLAECSHNVWGIEDCDHSEDAGVSCSNVRLVDGTGSILQGRVEVFYNGTWGTVCDDSWDLIDASVVCRELGYGRAVKASVSATFGRGNGTIWMGDVRCTGNERSLTECRHNGWGKQNCEHSDDVGVVCAPVRLVGWGNVTSQGRVEVFYKGSWGGVCGTNWDIKDAIVVCRQLGFQGALAAVTSTGFPSKKLIYDVHCVGNETSLTNCDHKESKSSQDCLNRAACVMCMPDPEKGLPTYSPKAKTKALKGITKVHIPVRTITVTEIVLGVSLFVSLVGTGFVSWRLWHQSHRKKENTSKDKRKNIEMVEDKNAADISRSEGETSFYTGICSLENHYQGLQRTNIFNENRNYYVSQKEKKVHDDYEEIGQDRVYKQRILPGCLKKRNFSSWSVS</sequence>
<name>A0ABN8ND43_9CNID</name>
<dbReference type="Proteomes" id="UP001159405">
    <property type="component" value="Unassembled WGS sequence"/>
</dbReference>
<feature type="disulfide bond" evidence="2">
    <location>
        <begin position="325"/>
        <end position="335"/>
    </location>
</feature>
<keyword evidence="1 2" id="KW-1015">Disulfide bond</keyword>